<dbReference type="Gene3D" id="3.40.50.410">
    <property type="entry name" value="von Willebrand factor, type A domain"/>
    <property type="match status" value="2"/>
</dbReference>
<dbReference type="InterPro" id="IPR002035">
    <property type="entry name" value="VWF_A"/>
</dbReference>
<dbReference type="AlphaFoldDB" id="A0A3G9G2S8"/>
<organism evidence="2 3">
    <name type="scientific">Asticcacaulis excentricus</name>
    <dbReference type="NCBI Taxonomy" id="78587"/>
    <lineage>
        <taxon>Bacteria</taxon>
        <taxon>Pseudomonadati</taxon>
        <taxon>Pseudomonadota</taxon>
        <taxon>Alphaproteobacteria</taxon>
        <taxon>Caulobacterales</taxon>
        <taxon>Caulobacteraceae</taxon>
        <taxon>Asticcacaulis</taxon>
    </lineage>
</organism>
<dbReference type="Proteomes" id="UP000278756">
    <property type="component" value="Chromosome 1"/>
</dbReference>
<dbReference type="EMBL" id="AP018827">
    <property type="protein sequence ID" value="BBF80155.1"/>
    <property type="molecule type" value="Genomic_DNA"/>
</dbReference>
<protein>
    <submittedName>
        <fullName evidence="2">Flp pilus assembly protein TadG</fullName>
    </submittedName>
</protein>
<evidence type="ECO:0000313" key="3">
    <source>
        <dbReference type="Proteomes" id="UP000278756"/>
    </source>
</evidence>
<name>A0A3G9G2S8_9CAUL</name>
<sequence length="540" mass="57813">MQDAADAAVLRAATMSSGTTDAVQKTSAHQAFQGNLTSDIFAMVVAKDLVRKVEGSNTTLTYTASAKVNTFMLQLVGINYLDITVESEAKAQMRKSEIVFVLDSTGSMSKDGRMTNLKSSVDTVLASLLDTSGKNSTGTKVAVVPFDTQVRVDKGINYNWVDYGTATSSQSCSGLSGSYCTMMIDALERACMTSTSPLTCKSTSKLYTKTYKGTGSTSANTYYEVYVKVYDAASNTSRTYTEKSYTYTTTRTSTGGTSCNAETGVCTTTQGGQAVTSTVTVFDSQSGTSTSGKTAYDSSSNVPSGFGSVASSVLTYSYGYSNGYDGRNAYTTTSTTNGLPKTTYMPAIPSQRDQWTGCVIDRTQPYDVSAESPGTLAASKYPARPCANGNNLLTMRPLTEDIASMRTYVKGLTPSGNTNITIGVQWGMEVLSPSEPMTGGVAFNDDITFKYLILVTDGANTQNRWSTSQSAIDARTKLACQAAKDKGITVFVIRVMEGNSDLLSQCASKTEYYYDLQNATQLNQALKDVFEAIKKTRLTK</sequence>
<gene>
    <name evidence="2" type="ORF">EM6_0733</name>
</gene>
<dbReference type="SUPFAM" id="SSF53300">
    <property type="entry name" value="vWA-like"/>
    <property type="match status" value="1"/>
</dbReference>
<dbReference type="PROSITE" id="PS50234">
    <property type="entry name" value="VWFA"/>
    <property type="match status" value="2"/>
</dbReference>
<feature type="domain" description="VWFA" evidence="1">
    <location>
        <begin position="398"/>
        <end position="533"/>
    </location>
</feature>
<accession>A0A3G9G2S8</accession>
<evidence type="ECO:0000313" key="2">
    <source>
        <dbReference type="EMBL" id="BBF80155.1"/>
    </source>
</evidence>
<dbReference type="InterPro" id="IPR036465">
    <property type="entry name" value="vWFA_dom_sf"/>
</dbReference>
<dbReference type="RefSeq" id="WP_232037087.1">
    <property type="nucleotide sequence ID" value="NZ_AP018827.1"/>
</dbReference>
<reference evidence="3" key="1">
    <citation type="journal article" date="2017" name="Biotechnol. Biofuels">
        <title>Evaluation of environmental bacterial communities as a factor affecting the growth of duckweed Lemna minor.</title>
        <authorList>
            <person name="Ishizawa H."/>
            <person name="Kuroda M."/>
            <person name="Morikawa M."/>
            <person name="Ike M."/>
        </authorList>
    </citation>
    <scope>NUCLEOTIDE SEQUENCE [LARGE SCALE GENOMIC DNA]</scope>
    <source>
        <strain evidence="3">M6</strain>
    </source>
</reference>
<evidence type="ECO:0000259" key="1">
    <source>
        <dbReference type="PROSITE" id="PS50234"/>
    </source>
</evidence>
<reference evidence="3" key="2">
    <citation type="journal article" date="2017" name="Plant Physiol. Biochem.">
        <title>Differential oxidative and antioxidative response of duckweed Lemna minor toward plant growth promoting/inhibiting bacteria.</title>
        <authorList>
            <person name="Ishizawa H."/>
            <person name="Kuroda M."/>
            <person name="Morikawa M."/>
            <person name="Ike M."/>
        </authorList>
    </citation>
    <scope>NUCLEOTIDE SEQUENCE [LARGE SCALE GENOMIC DNA]</scope>
    <source>
        <strain evidence="3">M6</strain>
    </source>
</reference>
<proteinExistence type="predicted"/>
<feature type="domain" description="VWFA" evidence="1">
    <location>
        <begin position="97"/>
        <end position="151"/>
    </location>
</feature>